<dbReference type="GO" id="GO:0005737">
    <property type="term" value="C:cytoplasm"/>
    <property type="evidence" value="ECO:0007669"/>
    <property type="project" value="TreeGrafter"/>
</dbReference>
<keyword evidence="9" id="KW-1185">Reference proteome</keyword>
<evidence type="ECO:0000256" key="1">
    <source>
        <dbReference type="ARBA" id="ARBA00009902"/>
    </source>
</evidence>
<dbReference type="CDD" id="cd18622">
    <property type="entry name" value="GH32_Inu-like"/>
    <property type="match status" value="1"/>
</dbReference>
<dbReference type="InterPro" id="IPR001362">
    <property type="entry name" value="Glyco_hydro_32"/>
</dbReference>
<protein>
    <submittedName>
        <fullName evidence="8">Glycoside hydrolase family 32 protein</fullName>
    </submittedName>
</protein>
<comment type="caution">
    <text evidence="8">The sequence shown here is derived from an EMBL/GenBank/DDBJ whole genome shotgun (WGS) entry which is preliminary data.</text>
</comment>
<dbReference type="GO" id="GO:0005987">
    <property type="term" value="P:sucrose catabolic process"/>
    <property type="evidence" value="ECO:0007669"/>
    <property type="project" value="TreeGrafter"/>
</dbReference>
<proteinExistence type="inferred from homology"/>
<keyword evidence="2 4" id="KW-0378">Hydrolase</keyword>
<evidence type="ECO:0000259" key="7">
    <source>
        <dbReference type="Pfam" id="PF08244"/>
    </source>
</evidence>
<dbReference type="AlphaFoldDB" id="A0A4Q2L523"/>
<evidence type="ECO:0000256" key="4">
    <source>
        <dbReference type="RuleBase" id="RU362110"/>
    </source>
</evidence>
<keyword evidence="5" id="KW-1133">Transmembrane helix</keyword>
<dbReference type="SMART" id="SM00640">
    <property type="entry name" value="Glyco_32"/>
    <property type="match status" value="1"/>
</dbReference>
<sequence length="586" mass="63648">MNRTHPRDAPPGAVERARARRWPRLAKWIAAARLRARRWPRPLIWVTVAVAAVTGVVLALVLAPGGLPGAVAPTPEASAGPEPEYQRPADWSPYRPAVHLTPGERWMNDPQRPFWLDGRWHYYYLYNADYPEGNGTEWYHATSTDLVHWREEGIAIEKYDNGLGDIETGSAVIDTENTAGFGAGAVVAIMTQQLEGVQRQSLFVSTDGGYRFEPYDGNPVMDNPGEAHWRDPKIIWDDASGAWLMVLAEGSKLGFYTSPDLKDWTYQSAFARDDLGILECPDLFQMSVDGDPSNAKWVLAAGVNGGEHGMTTGTAYWTGEWDGASFVADDQEPKWLDRGADFYATVTWDDPRLPEAERLASRYAIGWLNNWAYAGDLPTEDWHGGADSIVRELGLRTVDGRPTLVSTPADAIKTLEGEPQTARNLRVTDAVTDAAATPLPQPSSDAYRLRLEVAPDPTDPASEVRFRIKEGDGSFATVGVDFEAGVAFVSRDADAAAADMPDIYRETRTAPAPIRDGVVTLDLVVDASSVEVFVNGGESALSSLVFGAPRANGLSVESVGGVTGLRSLRLAPLAVAKVERATDVAG</sequence>
<dbReference type="RefSeq" id="WP_129519037.1">
    <property type="nucleotide sequence ID" value="NZ_SDPN01000001.1"/>
</dbReference>
<accession>A0A4Q2L523</accession>
<evidence type="ECO:0000256" key="5">
    <source>
        <dbReference type="SAM" id="Phobius"/>
    </source>
</evidence>
<feature type="transmembrane region" description="Helical" evidence="5">
    <location>
        <begin position="43"/>
        <end position="63"/>
    </location>
</feature>
<dbReference type="InterPro" id="IPR023296">
    <property type="entry name" value="Glyco_hydro_beta-prop_sf"/>
</dbReference>
<dbReference type="Pfam" id="PF08244">
    <property type="entry name" value="Glyco_hydro_32C"/>
    <property type="match status" value="1"/>
</dbReference>
<evidence type="ECO:0000256" key="2">
    <source>
        <dbReference type="ARBA" id="ARBA00022801"/>
    </source>
</evidence>
<feature type="domain" description="Glycosyl hydrolase family 32 N-terminal" evidence="6">
    <location>
        <begin position="99"/>
        <end position="408"/>
    </location>
</feature>
<dbReference type="Gene3D" id="2.60.120.560">
    <property type="entry name" value="Exo-inulinase, domain 1"/>
    <property type="match status" value="1"/>
</dbReference>
<dbReference type="Pfam" id="PF00251">
    <property type="entry name" value="Glyco_hydro_32N"/>
    <property type="match status" value="1"/>
</dbReference>
<dbReference type="Gene3D" id="2.115.10.20">
    <property type="entry name" value="Glycosyl hydrolase domain, family 43"/>
    <property type="match status" value="1"/>
</dbReference>
<dbReference type="PANTHER" id="PTHR42800">
    <property type="entry name" value="EXOINULINASE INUD (AFU_ORTHOLOGUE AFUA_5G00480)"/>
    <property type="match status" value="1"/>
</dbReference>
<dbReference type="InterPro" id="IPR013189">
    <property type="entry name" value="Glyco_hydro_32_C"/>
</dbReference>
<dbReference type="GO" id="GO:0004575">
    <property type="term" value="F:sucrose alpha-glucosidase activity"/>
    <property type="evidence" value="ECO:0007669"/>
    <property type="project" value="TreeGrafter"/>
</dbReference>
<dbReference type="InterPro" id="IPR013148">
    <property type="entry name" value="Glyco_hydro_32_N"/>
</dbReference>
<organism evidence="8 9">
    <name type="scientific">Agromyces albus</name>
    <dbReference type="NCBI Taxonomy" id="205332"/>
    <lineage>
        <taxon>Bacteria</taxon>
        <taxon>Bacillati</taxon>
        <taxon>Actinomycetota</taxon>
        <taxon>Actinomycetes</taxon>
        <taxon>Micrococcales</taxon>
        <taxon>Microbacteriaceae</taxon>
        <taxon>Agromyces</taxon>
    </lineage>
</organism>
<evidence type="ECO:0000259" key="6">
    <source>
        <dbReference type="Pfam" id="PF00251"/>
    </source>
</evidence>
<dbReference type="Proteomes" id="UP000293865">
    <property type="component" value="Unassembled WGS sequence"/>
</dbReference>
<evidence type="ECO:0000313" key="8">
    <source>
        <dbReference type="EMBL" id="RXZ73335.1"/>
    </source>
</evidence>
<feature type="domain" description="Glycosyl hydrolase family 32 C-terminal" evidence="7">
    <location>
        <begin position="413"/>
        <end position="569"/>
    </location>
</feature>
<keyword evidence="5" id="KW-0812">Transmembrane</keyword>
<dbReference type="OrthoDB" id="9776657at2"/>
<dbReference type="EMBL" id="SDPN01000001">
    <property type="protein sequence ID" value="RXZ73335.1"/>
    <property type="molecule type" value="Genomic_DNA"/>
</dbReference>
<dbReference type="PANTHER" id="PTHR42800:SF1">
    <property type="entry name" value="EXOINULINASE INUD (AFU_ORTHOLOGUE AFUA_5G00480)"/>
    <property type="match status" value="1"/>
</dbReference>
<dbReference type="SUPFAM" id="SSF75005">
    <property type="entry name" value="Arabinanase/levansucrase/invertase"/>
    <property type="match status" value="1"/>
</dbReference>
<evidence type="ECO:0000313" key="9">
    <source>
        <dbReference type="Proteomes" id="UP000293865"/>
    </source>
</evidence>
<name>A0A4Q2L523_9MICO</name>
<keyword evidence="3 4" id="KW-0326">Glycosidase</keyword>
<comment type="similarity">
    <text evidence="1 4">Belongs to the glycosyl hydrolase 32 family.</text>
</comment>
<gene>
    <name evidence="8" type="ORF">ESP51_01165</name>
</gene>
<keyword evidence="5" id="KW-0472">Membrane</keyword>
<dbReference type="InterPro" id="IPR013320">
    <property type="entry name" value="ConA-like_dom_sf"/>
</dbReference>
<reference evidence="8 9" key="1">
    <citation type="submission" date="2019-01" db="EMBL/GenBank/DDBJ databases">
        <title>Agromyces.</title>
        <authorList>
            <person name="Li J."/>
        </authorList>
    </citation>
    <scope>NUCLEOTIDE SEQUENCE [LARGE SCALE GENOMIC DNA]</scope>
    <source>
        <strain evidence="8 9">DSM 15934</strain>
    </source>
</reference>
<evidence type="ECO:0000256" key="3">
    <source>
        <dbReference type="ARBA" id="ARBA00023295"/>
    </source>
</evidence>
<dbReference type="SUPFAM" id="SSF49899">
    <property type="entry name" value="Concanavalin A-like lectins/glucanases"/>
    <property type="match status" value="1"/>
</dbReference>